<dbReference type="EMBL" id="JACHGT010000015">
    <property type="protein sequence ID" value="MBB6038191.1"/>
    <property type="molecule type" value="Genomic_DNA"/>
</dbReference>
<reference evidence="1 2" key="1">
    <citation type="submission" date="2020-08" db="EMBL/GenBank/DDBJ databases">
        <title>Genomic Encyclopedia of Type Strains, Phase IV (KMG-IV): sequencing the most valuable type-strain genomes for metagenomic binning, comparative biology and taxonomic classification.</title>
        <authorList>
            <person name="Goeker M."/>
        </authorList>
    </citation>
    <scope>NUCLEOTIDE SEQUENCE [LARGE SCALE GENOMIC DNA]</scope>
    <source>
        <strain evidence="1 2">YIM 65646</strain>
    </source>
</reference>
<evidence type="ECO:0000313" key="2">
    <source>
        <dbReference type="Proteomes" id="UP000548476"/>
    </source>
</evidence>
<accession>A0A841FLJ1</accession>
<name>A0A841FLJ1_9ACTN</name>
<keyword evidence="2" id="KW-1185">Reference proteome</keyword>
<dbReference type="AlphaFoldDB" id="A0A841FLJ1"/>
<evidence type="ECO:0000313" key="1">
    <source>
        <dbReference type="EMBL" id="MBB6038191.1"/>
    </source>
</evidence>
<dbReference type="Proteomes" id="UP000548476">
    <property type="component" value="Unassembled WGS sequence"/>
</dbReference>
<protein>
    <submittedName>
        <fullName evidence="1">Uncharacterized protein</fullName>
    </submittedName>
</protein>
<comment type="caution">
    <text evidence="1">The sequence shown here is derived from an EMBL/GenBank/DDBJ whole genome shotgun (WGS) entry which is preliminary data.</text>
</comment>
<gene>
    <name evidence="1" type="ORF">HNR73_006071</name>
</gene>
<sequence length="49" mass="5538">MSIHMTTFHYTIREVLMSPAESAARLGCAEWYTVKLGHELTYHSTGRPG</sequence>
<organism evidence="1 2">
    <name type="scientific">Phytomonospora endophytica</name>
    <dbReference type="NCBI Taxonomy" id="714109"/>
    <lineage>
        <taxon>Bacteria</taxon>
        <taxon>Bacillati</taxon>
        <taxon>Actinomycetota</taxon>
        <taxon>Actinomycetes</taxon>
        <taxon>Micromonosporales</taxon>
        <taxon>Micromonosporaceae</taxon>
        <taxon>Phytomonospora</taxon>
    </lineage>
</organism>
<proteinExistence type="predicted"/>